<feature type="region of interest" description="Disordered" evidence="1">
    <location>
        <begin position="192"/>
        <end position="235"/>
    </location>
</feature>
<gene>
    <name evidence="2" type="ORF">Tci_022391</name>
</gene>
<feature type="compositionally biased region" description="Basic residues" evidence="1">
    <location>
        <begin position="208"/>
        <end position="218"/>
    </location>
</feature>
<comment type="caution">
    <text evidence="2">The sequence shown here is derived from an EMBL/GenBank/DDBJ whole genome shotgun (WGS) entry which is preliminary data.</text>
</comment>
<feature type="compositionally biased region" description="Polar residues" evidence="1">
    <location>
        <begin position="195"/>
        <end position="207"/>
    </location>
</feature>
<sequence>MKKDSKIYKGKKERVKSIALKAKKEYNDDETSTSGSYDEKYAMALIDEHTAENFSSLPNNQERVKSIALKAKKEYNDDETSTSGSYDEKYAMAVRNFKKLFGMNGRFVRQPPFPKVCETHALSKPVTSNSVPTPTESKVVKNDNVISPKIFRTNPSKTSRVDNVVPNKLVKVSVRTKPIIVLQPHVITKNDVKSKTNGFSPTNVKSTTRTRRPLPRNYHKNDKAPSKSKSSRLSNNLEKIEENYRNLQSSSNKKHMSSECNNIKLDIRNAKSKKQKANVSNVTNQKKYKAQVWKPKNVGSKERLASRKPSTPRSYLRWSPTGRLFDLKLKIIASSESESQSNCSKGDNACTSNPQEPISRRFPNLIFSMTSGQNWFDTLLIPLLSEYKLMDKEDHRENESDTLNWKSYQGGSSKLNLPDHMYSIDTVKRSSQNRRCSDLNHLIGECPKPPRNKDHKAFVGGCWSDSKNKVEDKTSDETCLMAQSSNEETATYIKIKYCKDINYFKDFEIDFLAIIFDDPLGTEHNISFEPTISPFDDNDFDFKISFDESDDKDYTIIYDKILFSYKLISVNDLKTDTKNNNDEVSISSDDVVIEQSDGGVDIDGQSHEYDEDFETNHDIQRKSFNMKDYIITIKLRRDAINFHN</sequence>
<evidence type="ECO:0000256" key="1">
    <source>
        <dbReference type="SAM" id="MobiDB-lite"/>
    </source>
</evidence>
<accession>A0A6L2KLN5</accession>
<evidence type="ECO:0000313" key="2">
    <source>
        <dbReference type="EMBL" id="GEU50413.1"/>
    </source>
</evidence>
<reference evidence="2" key="1">
    <citation type="journal article" date="2019" name="Sci. Rep.">
        <title>Draft genome of Tanacetum cinerariifolium, the natural source of mosquito coil.</title>
        <authorList>
            <person name="Yamashiro T."/>
            <person name="Shiraishi A."/>
            <person name="Satake H."/>
            <person name="Nakayama K."/>
        </authorList>
    </citation>
    <scope>NUCLEOTIDE SEQUENCE</scope>
</reference>
<proteinExistence type="predicted"/>
<protein>
    <submittedName>
        <fullName evidence="2">Alpha/beta hydrolases superfamily protein</fullName>
    </submittedName>
</protein>
<feature type="region of interest" description="Disordered" evidence="1">
    <location>
        <begin position="296"/>
        <end position="315"/>
    </location>
</feature>
<dbReference type="EMBL" id="BKCJ010002711">
    <property type="protein sequence ID" value="GEU50413.1"/>
    <property type="molecule type" value="Genomic_DNA"/>
</dbReference>
<dbReference type="GO" id="GO:0016787">
    <property type="term" value="F:hydrolase activity"/>
    <property type="evidence" value="ECO:0007669"/>
    <property type="project" value="UniProtKB-KW"/>
</dbReference>
<name>A0A6L2KLN5_TANCI</name>
<keyword evidence="2" id="KW-0378">Hydrolase</keyword>
<organism evidence="2">
    <name type="scientific">Tanacetum cinerariifolium</name>
    <name type="common">Dalmatian daisy</name>
    <name type="synonym">Chrysanthemum cinerariifolium</name>
    <dbReference type="NCBI Taxonomy" id="118510"/>
    <lineage>
        <taxon>Eukaryota</taxon>
        <taxon>Viridiplantae</taxon>
        <taxon>Streptophyta</taxon>
        <taxon>Embryophyta</taxon>
        <taxon>Tracheophyta</taxon>
        <taxon>Spermatophyta</taxon>
        <taxon>Magnoliopsida</taxon>
        <taxon>eudicotyledons</taxon>
        <taxon>Gunneridae</taxon>
        <taxon>Pentapetalae</taxon>
        <taxon>asterids</taxon>
        <taxon>campanulids</taxon>
        <taxon>Asterales</taxon>
        <taxon>Asteraceae</taxon>
        <taxon>Asteroideae</taxon>
        <taxon>Anthemideae</taxon>
        <taxon>Anthemidinae</taxon>
        <taxon>Tanacetum</taxon>
    </lineage>
</organism>
<dbReference type="AlphaFoldDB" id="A0A6L2KLN5"/>